<dbReference type="EMBL" id="BLTE01000007">
    <property type="protein sequence ID" value="GFK94004.1"/>
    <property type="molecule type" value="Genomic_DNA"/>
</dbReference>
<reference evidence="1 2" key="1">
    <citation type="submission" date="2020-04" db="EMBL/GenBank/DDBJ databases">
        <authorList>
            <consortium name="Desulfovibrio sp. FSS-1 genome sequencing consortium"/>
            <person name="Shimoshige H."/>
            <person name="Kobayashi H."/>
            <person name="Maekawa T."/>
        </authorList>
    </citation>
    <scope>NUCLEOTIDE SEQUENCE [LARGE SCALE GENOMIC DNA]</scope>
    <source>
        <strain evidence="1 2">SIID29052-01</strain>
    </source>
</reference>
<proteinExistence type="predicted"/>
<evidence type="ECO:0000313" key="1">
    <source>
        <dbReference type="EMBL" id="GFK94004.1"/>
    </source>
</evidence>
<name>A0A6V8LQJ0_9BACT</name>
<reference evidence="1 2" key="2">
    <citation type="submission" date="2020-05" db="EMBL/GenBank/DDBJ databases">
        <title>Draft genome sequence of Desulfovibrio sp. strainFSS-1.</title>
        <authorList>
            <person name="Shimoshige H."/>
            <person name="Kobayashi H."/>
            <person name="Maekawa T."/>
        </authorList>
    </citation>
    <scope>NUCLEOTIDE SEQUENCE [LARGE SCALE GENOMIC DNA]</scope>
    <source>
        <strain evidence="1 2">SIID29052-01</strain>
    </source>
</reference>
<evidence type="ECO:0008006" key="3">
    <source>
        <dbReference type="Google" id="ProtNLM"/>
    </source>
</evidence>
<accession>A0A6V8LQJ0</accession>
<gene>
    <name evidence="1" type="ORF">NNJEOMEG_01842</name>
</gene>
<organism evidence="1 2">
    <name type="scientific">Fundidesulfovibrio magnetotacticus</name>
    <dbReference type="NCBI Taxonomy" id="2730080"/>
    <lineage>
        <taxon>Bacteria</taxon>
        <taxon>Pseudomonadati</taxon>
        <taxon>Thermodesulfobacteriota</taxon>
        <taxon>Desulfovibrionia</taxon>
        <taxon>Desulfovibrionales</taxon>
        <taxon>Desulfovibrionaceae</taxon>
        <taxon>Fundidesulfovibrio</taxon>
    </lineage>
</organism>
<keyword evidence="2" id="KW-1185">Reference proteome</keyword>
<protein>
    <recommendedName>
        <fullName evidence="3">Type I restriction enzyme R protein N-terminal domain-containing protein</fullName>
    </recommendedName>
</protein>
<dbReference type="Proteomes" id="UP000494245">
    <property type="component" value="Unassembled WGS sequence"/>
</dbReference>
<dbReference type="RefSeq" id="WP_173083630.1">
    <property type="nucleotide sequence ID" value="NZ_BLTE01000007.1"/>
</dbReference>
<sequence>MHEESLGTVIRDYLTGEELEETSYEEFRQALARLLVEERGYPRGRLEAKIGVCFPVDGKDYTRMVDLLASGAGGEPLLLVIFCSGEPGSYLREALAAARLHAPPAPLALVTDTRSAVLAAAASGEVLGSGMAAVPRYDDLETLARAHPVAAVAEDRLERERRILYAYSEMLSGGCCQGACRPKARPGGRG</sequence>
<evidence type="ECO:0000313" key="2">
    <source>
        <dbReference type="Proteomes" id="UP000494245"/>
    </source>
</evidence>
<comment type="caution">
    <text evidence="1">The sequence shown here is derived from an EMBL/GenBank/DDBJ whole genome shotgun (WGS) entry which is preliminary data.</text>
</comment>
<dbReference type="AlphaFoldDB" id="A0A6V8LQJ0"/>